<gene>
    <name evidence="1" type="ORF">FHR69_002900</name>
</gene>
<reference evidence="1" key="1">
    <citation type="submission" date="2020-08" db="EMBL/GenBank/DDBJ databases">
        <title>Plant associated metagenomes--Microbial community diversity and host control of community assembly across model and emerging plant ecological genomics systems.</title>
        <authorList>
            <person name="Dangl J."/>
        </authorList>
    </citation>
    <scope>NUCLEOTIDE SEQUENCE</scope>
    <source>
        <strain evidence="1">KD5</strain>
    </source>
</reference>
<evidence type="ECO:0000313" key="1">
    <source>
        <dbReference type="EMBL" id="MBB2887034.1"/>
    </source>
</evidence>
<sequence length="213" mass="23330">MRQLLPLAISLTLIGCATSKTDVRNEAEAGKFDPTTTARVRLITGDNAHGGFVSGQTCEKFYNESLKSFPIEQSGWKTAHIDSAGLYPFRESDHQNSVIGMPASKESKLINESPRLYDEHVVTANQPFIATFGMVGSVSCSPKPVVFTPEPGQDYEMQFQIVKISTFKAGCIIQLRKLTAVGNTTIETPMRPQVCARSADGNFHTKDPLFNAQ</sequence>
<accession>A0ACC5ME35</accession>
<comment type="caution">
    <text evidence="1">The sequence shown here is derived from an EMBL/GenBank/DDBJ whole genome shotgun (WGS) entry which is preliminary data.</text>
</comment>
<name>A0ACC5ME35_9PSED</name>
<protein>
    <submittedName>
        <fullName evidence="1">Uncharacterized protein</fullName>
    </submittedName>
</protein>
<dbReference type="Proteomes" id="UP000589818">
    <property type="component" value="Unassembled WGS sequence"/>
</dbReference>
<evidence type="ECO:0000313" key="2">
    <source>
        <dbReference type="Proteomes" id="UP000589818"/>
    </source>
</evidence>
<proteinExistence type="predicted"/>
<keyword evidence="2" id="KW-1185">Reference proteome</keyword>
<organism evidence="1 2">
    <name type="scientific">Pseudomonas umsongensis</name>
    <dbReference type="NCBI Taxonomy" id="198618"/>
    <lineage>
        <taxon>Bacteria</taxon>
        <taxon>Pseudomonadati</taxon>
        <taxon>Pseudomonadota</taxon>
        <taxon>Gammaproteobacteria</taxon>
        <taxon>Pseudomonadales</taxon>
        <taxon>Pseudomonadaceae</taxon>
        <taxon>Pseudomonas</taxon>
    </lineage>
</organism>
<dbReference type="EMBL" id="JACHVR010000001">
    <property type="protein sequence ID" value="MBB2887034.1"/>
    <property type="molecule type" value="Genomic_DNA"/>
</dbReference>